<keyword evidence="3" id="KW-0067">ATP-binding</keyword>
<dbReference type="Pfam" id="PF05746">
    <property type="entry name" value="DALR_1"/>
    <property type="match status" value="1"/>
</dbReference>
<keyword evidence="1" id="KW-0436">Ligase</keyword>
<evidence type="ECO:0000256" key="1">
    <source>
        <dbReference type="ARBA" id="ARBA00022598"/>
    </source>
</evidence>
<dbReference type="EMBL" id="CP093443">
    <property type="protein sequence ID" value="UVI37634.1"/>
    <property type="molecule type" value="Genomic_DNA"/>
</dbReference>
<evidence type="ECO:0000259" key="4">
    <source>
        <dbReference type="SMART" id="SM00836"/>
    </source>
</evidence>
<keyword evidence="7" id="KW-1185">Reference proteome</keyword>
<dbReference type="InterPro" id="IPR009080">
    <property type="entry name" value="tRNAsynth_Ia_anticodon-bd"/>
</dbReference>
<proteinExistence type="predicted"/>
<feature type="domain" description="Arginyl tRNA synthetase N-terminal" evidence="5">
    <location>
        <begin position="20"/>
        <end position="105"/>
    </location>
</feature>
<dbReference type="InterPro" id="IPR036695">
    <property type="entry name" value="Arg-tRNA-synth_N_sf"/>
</dbReference>
<dbReference type="SUPFAM" id="SSF47323">
    <property type="entry name" value="Anticodon-binding domain of a subclass of class I aminoacyl-tRNA synthetases"/>
    <property type="match status" value="1"/>
</dbReference>
<evidence type="ECO:0000259" key="5">
    <source>
        <dbReference type="SMART" id="SM01016"/>
    </source>
</evidence>
<name>A0ABY5STW1_9MICO</name>
<dbReference type="InterPro" id="IPR008909">
    <property type="entry name" value="DALR_anticod-bd"/>
</dbReference>
<dbReference type="SMART" id="SM00836">
    <property type="entry name" value="DALR_1"/>
    <property type="match status" value="1"/>
</dbReference>
<reference evidence="6" key="1">
    <citation type="submission" date="2022-03" db="EMBL/GenBank/DDBJ databases">
        <title>Brevibacterium spongiae sp. nov., isolated from marine sponge.</title>
        <authorList>
            <person name="Li Z."/>
            <person name="Zhang M."/>
        </authorList>
    </citation>
    <scope>NUCLEOTIDE SEQUENCE</scope>
    <source>
        <strain evidence="6">WHS-Z9</strain>
    </source>
</reference>
<dbReference type="Gene3D" id="3.30.1360.70">
    <property type="entry name" value="Arginyl tRNA synthetase N-terminal domain"/>
    <property type="match status" value="1"/>
</dbReference>
<dbReference type="SUPFAM" id="SSF55190">
    <property type="entry name" value="Arginyl-tRNA synthetase (ArgRS), N-terminal 'additional' domain"/>
    <property type="match status" value="1"/>
</dbReference>
<evidence type="ECO:0000313" key="6">
    <source>
        <dbReference type="EMBL" id="UVI37634.1"/>
    </source>
</evidence>
<accession>A0ABY5STW1</accession>
<dbReference type="SMART" id="SM01016">
    <property type="entry name" value="Arg_tRNA_synt_N"/>
    <property type="match status" value="1"/>
</dbReference>
<evidence type="ECO:0000256" key="2">
    <source>
        <dbReference type="ARBA" id="ARBA00022741"/>
    </source>
</evidence>
<evidence type="ECO:0008006" key="8">
    <source>
        <dbReference type="Google" id="ProtNLM"/>
    </source>
</evidence>
<feature type="domain" description="DALR anticodon binding" evidence="4">
    <location>
        <begin position="162"/>
        <end position="283"/>
    </location>
</feature>
<evidence type="ECO:0000256" key="3">
    <source>
        <dbReference type="ARBA" id="ARBA00022840"/>
    </source>
</evidence>
<dbReference type="Pfam" id="PF03485">
    <property type="entry name" value="Arg_tRNA_synt_N"/>
    <property type="match status" value="1"/>
</dbReference>
<dbReference type="Proteomes" id="UP001064879">
    <property type="component" value="Chromosome"/>
</dbReference>
<dbReference type="RefSeq" id="WP_265420172.1">
    <property type="nucleotide sequence ID" value="NZ_CP093443.1"/>
</dbReference>
<sequence>MTPDSSPQTGPEYSVRVTPEDLQTALARALATADAELVSPQADADVSVTPLHPELGDWSTTLALRAAAEPEHRLALARHLCAQLRSLPAVSFAEVAGPGFVNIGLAPAARAQVAFDIIAAGADDDASGSGAEPAAAASERPPHSGFAAIDPDVVDDADVYRLQRGHAAACRERRRAVRAEITADGADAARLDHPNEARLLNALAAVPSARKRSHRLGDVEPLLRSLCETAEACEDWLSRCAVTPPIDVDITALHASRLVLVHAAIIVLAAGLRQLGASAPERI</sequence>
<dbReference type="Gene3D" id="1.10.730.10">
    <property type="entry name" value="Isoleucyl-tRNA Synthetase, Domain 1"/>
    <property type="match status" value="1"/>
</dbReference>
<keyword evidence="2" id="KW-0547">Nucleotide-binding</keyword>
<evidence type="ECO:0000313" key="7">
    <source>
        <dbReference type="Proteomes" id="UP001064879"/>
    </source>
</evidence>
<gene>
    <name evidence="6" type="ORF">L1F31_08280</name>
</gene>
<dbReference type="InterPro" id="IPR005148">
    <property type="entry name" value="Arg-tRNA-synth_N"/>
</dbReference>
<organism evidence="6 7">
    <name type="scientific">Brevibacterium spongiae</name>
    <dbReference type="NCBI Taxonomy" id="2909672"/>
    <lineage>
        <taxon>Bacteria</taxon>
        <taxon>Bacillati</taxon>
        <taxon>Actinomycetota</taxon>
        <taxon>Actinomycetes</taxon>
        <taxon>Micrococcales</taxon>
        <taxon>Brevibacteriaceae</taxon>
        <taxon>Brevibacterium</taxon>
    </lineage>
</organism>
<protein>
    <recommendedName>
        <fullName evidence="8">Arginine--tRNA ligase</fullName>
    </recommendedName>
</protein>